<keyword evidence="6" id="KW-1185">Reference proteome</keyword>
<dbReference type="Proteomes" id="UP000559987">
    <property type="component" value="Unassembled WGS sequence"/>
</dbReference>
<evidence type="ECO:0000256" key="1">
    <source>
        <dbReference type="ARBA" id="ARBA00023016"/>
    </source>
</evidence>
<evidence type="ECO:0000256" key="3">
    <source>
        <dbReference type="ARBA" id="ARBA00038493"/>
    </source>
</evidence>
<gene>
    <name evidence="5" type="ORF">FHS30_000293</name>
</gene>
<dbReference type="SUPFAM" id="SSF52317">
    <property type="entry name" value="Class I glutamine amidotransferase-like"/>
    <property type="match status" value="1"/>
</dbReference>
<feature type="domain" description="DJ-1/PfpI" evidence="4">
    <location>
        <begin position="74"/>
        <end position="269"/>
    </location>
</feature>
<dbReference type="AlphaFoldDB" id="A0A839UNV4"/>
<dbReference type="GO" id="GO:0019172">
    <property type="term" value="F:glyoxalase III activity"/>
    <property type="evidence" value="ECO:0007669"/>
    <property type="project" value="TreeGrafter"/>
</dbReference>
<accession>A0A839UNV4</accession>
<keyword evidence="1" id="KW-0346">Stress response</keyword>
<keyword evidence="2" id="KW-0456">Lyase</keyword>
<evidence type="ECO:0000256" key="2">
    <source>
        <dbReference type="ARBA" id="ARBA00023239"/>
    </source>
</evidence>
<dbReference type="GO" id="GO:0006508">
    <property type="term" value="P:proteolysis"/>
    <property type="evidence" value="ECO:0007669"/>
    <property type="project" value="UniProtKB-KW"/>
</dbReference>
<dbReference type="InterPro" id="IPR002818">
    <property type="entry name" value="DJ-1/PfpI"/>
</dbReference>
<protein>
    <submittedName>
        <fullName evidence="5">Putative intracellular protease/amidase</fullName>
    </submittedName>
</protein>
<dbReference type="InterPro" id="IPR029062">
    <property type="entry name" value="Class_I_gatase-like"/>
</dbReference>
<dbReference type="GO" id="GO:0005737">
    <property type="term" value="C:cytoplasm"/>
    <property type="evidence" value="ECO:0007669"/>
    <property type="project" value="TreeGrafter"/>
</dbReference>
<dbReference type="PANTHER" id="PTHR48094:SF11">
    <property type="entry name" value="GLUTATHIONE-INDEPENDENT GLYOXALASE HSP31-RELATED"/>
    <property type="match status" value="1"/>
</dbReference>
<keyword evidence="5" id="KW-0378">Hydrolase</keyword>
<sequence length="350" mass="38134">MWKKLLLAISALCATLFVAVYWFFSLFTGQVDVQELPNTQPESLAYVASGLPPTRGNILIVVTSQARFPGTDTATGYELTELSRAYYVFTANGFQVDVASPQGGYAPMVLDNDDMGPFDYAFLNDPAAQKKYKHTMPLADVNPENYRAVYFAGGKGTMFDFPNNPHIANLLAVQFERGGVVAAVCHGPAALLNAPSLAGRNVTGFTNAEELFLIPDARTRFGFLLEDALIAQGANFSQGPLYLHHVVVDGSLITGQNPWSVWTVAEEMVAALGYVPVPRAITAEERSVTLLQRLELEGVEAAMQSMNRQAVAPKRMLLAMHVIVSLMKADFGRAVEQLRILNKAKELASN</sequence>
<evidence type="ECO:0000313" key="5">
    <source>
        <dbReference type="EMBL" id="MBB3167117.1"/>
    </source>
</evidence>
<keyword evidence="5" id="KW-0645">Protease</keyword>
<dbReference type="PANTHER" id="PTHR48094">
    <property type="entry name" value="PROTEIN/NUCLEIC ACID DEGLYCASE DJ-1-RELATED"/>
    <property type="match status" value="1"/>
</dbReference>
<comment type="caution">
    <text evidence="5">The sequence shown here is derived from an EMBL/GenBank/DDBJ whole genome shotgun (WGS) entry which is preliminary data.</text>
</comment>
<proteinExistence type="inferred from homology"/>
<name>A0A839UNV4_9GAMM</name>
<comment type="similarity">
    <text evidence="3">Belongs to the peptidase C56 family. HSP31-like subfamily.</text>
</comment>
<dbReference type="InterPro" id="IPR050325">
    <property type="entry name" value="Prot/Nucl_acid_deglycase"/>
</dbReference>
<dbReference type="CDD" id="cd03141">
    <property type="entry name" value="GATase1_Hsp31_like"/>
    <property type="match status" value="1"/>
</dbReference>
<dbReference type="Pfam" id="PF01965">
    <property type="entry name" value="DJ-1_PfpI"/>
    <property type="match status" value="1"/>
</dbReference>
<dbReference type="GO" id="GO:0008233">
    <property type="term" value="F:peptidase activity"/>
    <property type="evidence" value="ECO:0007669"/>
    <property type="project" value="UniProtKB-KW"/>
</dbReference>
<organism evidence="5 6">
    <name type="scientific">Simiduia aestuariiviva</name>
    <dbReference type="NCBI Taxonomy" id="1510459"/>
    <lineage>
        <taxon>Bacteria</taxon>
        <taxon>Pseudomonadati</taxon>
        <taxon>Pseudomonadota</taxon>
        <taxon>Gammaproteobacteria</taxon>
        <taxon>Cellvibrionales</taxon>
        <taxon>Cellvibrionaceae</taxon>
        <taxon>Simiduia</taxon>
    </lineage>
</organism>
<dbReference type="EMBL" id="JACHXZ010000001">
    <property type="protein sequence ID" value="MBB3167117.1"/>
    <property type="molecule type" value="Genomic_DNA"/>
</dbReference>
<dbReference type="GO" id="GO:0019243">
    <property type="term" value="P:methylglyoxal catabolic process to D-lactate via S-lactoyl-glutathione"/>
    <property type="evidence" value="ECO:0007669"/>
    <property type="project" value="TreeGrafter"/>
</dbReference>
<evidence type="ECO:0000313" key="6">
    <source>
        <dbReference type="Proteomes" id="UP000559987"/>
    </source>
</evidence>
<dbReference type="RefSeq" id="WP_183907569.1">
    <property type="nucleotide sequence ID" value="NZ_JACHXZ010000001.1"/>
</dbReference>
<reference evidence="5 6" key="1">
    <citation type="submission" date="2020-08" db="EMBL/GenBank/DDBJ databases">
        <title>Genomic Encyclopedia of Type Strains, Phase III (KMG-III): the genomes of soil and plant-associated and newly described type strains.</title>
        <authorList>
            <person name="Whitman W."/>
        </authorList>
    </citation>
    <scope>NUCLEOTIDE SEQUENCE [LARGE SCALE GENOMIC DNA]</scope>
    <source>
        <strain evidence="5 6">CECT 8571</strain>
    </source>
</reference>
<dbReference type="Gene3D" id="3.40.50.880">
    <property type="match status" value="1"/>
</dbReference>
<evidence type="ECO:0000259" key="4">
    <source>
        <dbReference type="Pfam" id="PF01965"/>
    </source>
</evidence>